<evidence type="ECO:0008006" key="5">
    <source>
        <dbReference type="Google" id="ProtNLM"/>
    </source>
</evidence>
<dbReference type="InterPro" id="IPR051165">
    <property type="entry name" value="Multifunctional_ANK_Repeat"/>
</dbReference>
<keyword evidence="2 3" id="KW-0040">ANK repeat</keyword>
<dbReference type="PANTHER" id="PTHR24123">
    <property type="entry name" value="ANKYRIN REPEAT-CONTAINING"/>
    <property type="match status" value="1"/>
</dbReference>
<reference evidence="4" key="1">
    <citation type="submission" date="2021-01" db="EMBL/GenBank/DDBJ databases">
        <authorList>
            <person name="Corre E."/>
            <person name="Pelletier E."/>
            <person name="Niang G."/>
            <person name="Scheremetjew M."/>
            <person name="Finn R."/>
            <person name="Kale V."/>
            <person name="Holt S."/>
            <person name="Cochrane G."/>
            <person name="Meng A."/>
            <person name="Brown T."/>
            <person name="Cohen L."/>
        </authorList>
    </citation>
    <scope>NUCLEOTIDE SEQUENCE</scope>
    <source>
        <strain evidence="4">UTEX LB 985</strain>
    </source>
</reference>
<dbReference type="Pfam" id="PF12796">
    <property type="entry name" value="Ank_2"/>
    <property type="match status" value="1"/>
</dbReference>
<dbReference type="PROSITE" id="PS50088">
    <property type="entry name" value="ANK_REPEAT"/>
    <property type="match status" value="2"/>
</dbReference>
<accession>A0A7S2N2T5</accession>
<dbReference type="SUPFAM" id="SSF48403">
    <property type="entry name" value="Ankyrin repeat"/>
    <property type="match status" value="1"/>
</dbReference>
<evidence type="ECO:0000256" key="1">
    <source>
        <dbReference type="ARBA" id="ARBA00022737"/>
    </source>
</evidence>
<keyword evidence="1" id="KW-0677">Repeat</keyword>
<dbReference type="SMART" id="SM00248">
    <property type="entry name" value="ANK"/>
    <property type="match status" value="3"/>
</dbReference>
<protein>
    <recommendedName>
        <fullName evidence="5">Ankyrin repeat domain-containing protein</fullName>
    </recommendedName>
</protein>
<evidence type="ECO:0000256" key="2">
    <source>
        <dbReference type="ARBA" id="ARBA00023043"/>
    </source>
</evidence>
<evidence type="ECO:0000256" key="3">
    <source>
        <dbReference type="PROSITE-ProRule" id="PRU00023"/>
    </source>
</evidence>
<feature type="repeat" description="ANK" evidence="3">
    <location>
        <begin position="11"/>
        <end position="43"/>
    </location>
</feature>
<feature type="repeat" description="ANK" evidence="3">
    <location>
        <begin position="84"/>
        <end position="116"/>
    </location>
</feature>
<gene>
    <name evidence="4" type="ORF">CBRE1094_LOCUS33249</name>
</gene>
<dbReference type="EMBL" id="HBGU01061165">
    <property type="protein sequence ID" value="CAD9516481.1"/>
    <property type="molecule type" value="Transcribed_RNA"/>
</dbReference>
<sequence>MPNINSAKAAEMASELQRASRMGNLELVNELIKQGVDVNARQGLSDNNALRIACEFCQVEVAKILIEHKADPNIHIEDGVNRATMSPPLHMAAQKGPLEMVRLLVDAGADPTVKVEGRKAKTIATEDAWADVIRDCEVRWLAMKAEQEAKAANAP</sequence>
<proteinExistence type="predicted"/>
<dbReference type="Gene3D" id="1.25.40.20">
    <property type="entry name" value="Ankyrin repeat-containing domain"/>
    <property type="match status" value="1"/>
</dbReference>
<dbReference type="PANTHER" id="PTHR24123:SF33">
    <property type="entry name" value="PROTEIN HOS4"/>
    <property type="match status" value="1"/>
</dbReference>
<dbReference type="InterPro" id="IPR036770">
    <property type="entry name" value="Ankyrin_rpt-contain_sf"/>
</dbReference>
<name>A0A7S2N2T5_9EUKA</name>
<organism evidence="4">
    <name type="scientific">Haptolina brevifila</name>
    <dbReference type="NCBI Taxonomy" id="156173"/>
    <lineage>
        <taxon>Eukaryota</taxon>
        <taxon>Haptista</taxon>
        <taxon>Haptophyta</taxon>
        <taxon>Prymnesiophyceae</taxon>
        <taxon>Prymnesiales</taxon>
        <taxon>Prymnesiaceae</taxon>
        <taxon>Haptolina</taxon>
    </lineage>
</organism>
<dbReference type="PROSITE" id="PS50297">
    <property type="entry name" value="ANK_REP_REGION"/>
    <property type="match status" value="2"/>
</dbReference>
<evidence type="ECO:0000313" key="4">
    <source>
        <dbReference type="EMBL" id="CAD9516481.1"/>
    </source>
</evidence>
<dbReference type="InterPro" id="IPR002110">
    <property type="entry name" value="Ankyrin_rpt"/>
</dbReference>
<dbReference type="AlphaFoldDB" id="A0A7S2N2T5"/>